<comment type="cofactor">
    <cofactor evidence="8">
        <name>Mg(2+)</name>
        <dbReference type="ChEBI" id="CHEBI:18420"/>
    </cofactor>
</comment>
<dbReference type="InterPro" id="IPR003029">
    <property type="entry name" value="S1_domain"/>
</dbReference>
<dbReference type="Pfam" id="PF01138">
    <property type="entry name" value="RNase_PH"/>
    <property type="match status" value="2"/>
</dbReference>
<evidence type="ECO:0000256" key="2">
    <source>
        <dbReference type="ARBA" id="ARBA00022490"/>
    </source>
</evidence>
<keyword evidence="3 8" id="KW-0808">Transferase</keyword>
<feature type="binding site" evidence="8">
    <location>
        <position position="483"/>
    </location>
    <ligand>
        <name>Mg(2+)</name>
        <dbReference type="ChEBI" id="CHEBI:18420"/>
    </ligand>
</feature>
<keyword evidence="4 8" id="KW-0548">Nucleotidyltransferase</keyword>
<reference evidence="11 12" key="1">
    <citation type="journal article" date="2016" name="Nat. Commun.">
        <title>Thousands of microbial genomes shed light on interconnected biogeochemical processes in an aquifer system.</title>
        <authorList>
            <person name="Anantharaman K."/>
            <person name="Brown C.T."/>
            <person name="Hug L.A."/>
            <person name="Sharon I."/>
            <person name="Castelle C.J."/>
            <person name="Probst A.J."/>
            <person name="Thomas B.C."/>
            <person name="Singh A."/>
            <person name="Wilkins M.J."/>
            <person name="Karaoz U."/>
            <person name="Brodie E.L."/>
            <person name="Williams K.H."/>
            <person name="Hubbard S.S."/>
            <person name="Banfield J.F."/>
        </authorList>
    </citation>
    <scope>NUCLEOTIDE SEQUENCE [LARGE SCALE GENOMIC DNA]</scope>
    <source>
        <strain evidence="12">RIFCSPLOWO2_12_FULL_64_10</strain>
    </source>
</reference>
<dbReference type="FunFam" id="3.30.230.70:FF:000002">
    <property type="entry name" value="Polyribonucleotide nucleotidyltransferase"/>
    <property type="match status" value="1"/>
</dbReference>
<dbReference type="FunFam" id="2.40.50.140:FF:000189">
    <property type="entry name" value="Polyribonucleotide nucleotidyltransferase, putative"/>
    <property type="match status" value="1"/>
</dbReference>
<dbReference type="Gene3D" id="2.40.50.140">
    <property type="entry name" value="Nucleic acid-binding proteins"/>
    <property type="match status" value="1"/>
</dbReference>
<dbReference type="SUPFAM" id="SSF54791">
    <property type="entry name" value="Eukaryotic type KH-domain (KH-domain type I)"/>
    <property type="match status" value="1"/>
</dbReference>
<accession>A0A1F6CJV4</accession>
<comment type="caution">
    <text evidence="11">The sequence shown here is derived from an EMBL/GenBank/DDBJ whole genome shotgun (WGS) entry which is preliminary data.</text>
</comment>
<dbReference type="Gene3D" id="3.30.1370.10">
    <property type="entry name" value="K Homology domain, type 1"/>
    <property type="match status" value="1"/>
</dbReference>
<dbReference type="SMART" id="SM00322">
    <property type="entry name" value="KH"/>
    <property type="match status" value="1"/>
</dbReference>
<dbReference type="SUPFAM" id="SSF50249">
    <property type="entry name" value="Nucleic acid-binding proteins"/>
    <property type="match status" value="1"/>
</dbReference>
<dbReference type="GO" id="GO:0005829">
    <property type="term" value="C:cytosol"/>
    <property type="evidence" value="ECO:0007669"/>
    <property type="project" value="TreeGrafter"/>
</dbReference>
<dbReference type="SUPFAM" id="SSF54211">
    <property type="entry name" value="Ribosomal protein S5 domain 2-like"/>
    <property type="match status" value="2"/>
</dbReference>
<dbReference type="AlphaFoldDB" id="A0A1F6CJV4"/>
<dbReference type="GO" id="GO:0003723">
    <property type="term" value="F:RNA binding"/>
    <property type="evidence" value="ECO:0007669"/>
    <property type="project" value="UniProtKB-UniRule"/>
</dbReference>
<name>A0A1F6CJV4_HANXR</name>
<dbReference type="FunFam" id="3.30.230.70:FF:000001">
    <property type="entry name" value="Polyribonucleotide nucleotidyltransferase"/>
    <property type="match status" value="1"/>
</dbReference>
<evidence type="ECO:0000256" key="5">
    <source>
        <dbReference type="ARBA" id="ARBA00022723"/>
    </source>
</evidence>
<keyword evidence="5 8" id="KW-0479">Metal-binding</keyword>
<evidence type="ECO:0000256" key="6">
    <source>
        <dbReference type="ARBA" id="ARBA00022842"/>
    </source>
</evidence>
<gene>
    <name evidence="8" type="primary">pnp</name>
    <name evidence="11" type="ORF">A3F84_26480</name>
</gene>
<dbReference type="InterPro" id="IPR027408">
    <property type="entry name" value="PNPase/RNase_PH_dom_sf"/>
</dbReference>
<dbReference type="InterPro" id="IPR001247">
    <property type="entry name" value="ExoRNase_PH_dom1"/>
</dbReference>
<dbReference type="PIRSF" id="PIRSF005499">
    <property type="entry name" value="PNPase"/>
    <property type="match status" value="1"/>
</dbReference>
<feature type="compositionally biased region" description="Basic and acidic residues" evidence="9">
    <location>
        <begin position="701"/>
        <end position="718"/>
    </location>
</feature>
<dbReference type="PANTHER" id="PTHR11252">
    <property type="entry name" value="POLYRIBONUCLEOTIDE NUCLEOTIDYLTRANSFERASE"/>
    <property type="match status" value="1"/>
</dbReference>
<dbReference type="CDD" id="cd04472">
    <property type="entry name" value="S1_PNPase"/>
    <property type="match status" value="1"/>
</dbReference>
<dbReference type="InterPro" id="IPR015848">
    <property type="entry name" value="PNPase_PH_RNA-bd_bac/org-type"/>
</dbReference>
<evidence type="ECO:0000256" key="7">
    <source>
        <dbReference type="ARBA" id="ARBA00022884"/>
    </source>
</evidence>
<dbReference type="EMBL" id="MFKF01000236">
    <property type="protein sequence ID" value="OGG49270.1"/>
    <property type="molecule type" value="Genomic_DNA"/>
</dbReference>
<dbReference type="InterPro" id="IPR015847">
    <property type="entry name" value="ExoRNase_PH_dom2"/>
</dbReference>
<dbReference type="InterPro" id="IPR004087">
    <property type="entry name" value="KH_dom"/>
</dbReference>
<dbReference type="CDD" id="cd02393">
    <property type="entry name" value="KH-I_PNPase"/>
    <property type="match status" value="1"/>
</dbReference>
<dbReference type="Proteomes" id="UP000178606">
    <property type="component" value="Unassembled WGS sequence"/>
</dbReference>
<dbReference type="InterPro" id="IPR036345">
    <property type="entry name" value="ExoRNase_PH_dom2_sf"/>
</dbReference>
<dbReference type="InterPro" id="IPR004088">
    <property type="entry name" value="KH_dom_type_1"/>
</dbReference>
<dbReference type="GO" id="GO:0006402">
    <property type="term" value="P:mRNA catabolic process"/>
    <property type="evidence" value="ECO:0007669"/>
    <property type="project" value="UniProtKB-UniRule"/>
</dbReference>
<dbReference type="SMART" id="SM00316">
    <property type="entry name" value="S1"/>
    <property type="match status" value="1"/>
</dbReference>
<dbReference type="FunFam" id="3.30.1370.10:FF:000001">
    <property type="entry name" value="Polyribonucleotide nucleotidyltransferase"/>
    <property type="match status" value="1"/>
</dbReference>
<dbReference type="NCBIfam" id="NF008805">
    <property type="entry name" value="PRK11824.1"/>
    <property type="match status" value="1"/>
</dbReference>
<dbReference type="InterPro" id="IPR012340">
    <property type="entry name" value="NA-bd_OB-fold"/>
</dbReference>
<dbReference type="Pfam" id="PF03725">
    <property type="entry name" value="RNase_PH_C"/>
    <property type="match status" value="1"/>
</dbReference>
<dbReference type="Gene3D" id="3.30.230.70">
    <property type="entry name" value="GHMP Kinase, N-terminal domain"/>
    <property type="match status" value="2"/>
</dbReference>
<evidence type="ECO:0000256" key="4">
    <source>
        <dbReference type="ARBA" id="ARBA00022695"/>
    </source>
</evidence>
<sequence>MVERVEGVVGGRTLSFEVGRVAKQAHGAVWVHYGETVVLVAACAAPKASEGLDFFPLTVEYREKAYAAGRIPGSIFKREGRNSETETVCARLIDHQIRPLFAKEFRAETQVIATVLAMDQENPPDILGMTGASAALCLSDIPFAGPIGAVRVGRVNGEFILNPTLTQLHESDLDMILSGNRESIISVEGSAKEVDEAAVLAAFELGHQAIVQILDMQEQLIARCGKPKREVVPQPVNEALKAAVLELAEARVKSANRTPEKEGRSDLLRQVQEEVVAALAGRFPESESQIAAIIDDIVKVEMRKMILDEGRRIDGRGKDELRTITCEVPVLPRVHGSAIFTRGQTQALCVATLGSKSDERMVDDLEGKSFKSFMLDYNFPSYSVGEVRRLGPPSRREIGHGALAEKALSPIIPAEDSFPYTIRVVSEILESNSSSSMATVCAGTLALMDAGVPIKTPIAGAGVGLVKEGERWMVLTDILGAEDHLGDMDLKVAGSREGITAIQMDIKIKGISFDIMREGLEAARVSRLEILDRMAQALPGPRPELSPFATRILSILIPVSKIGLVIGPGGKTIREIEKTGATINVEDDGMITVASVAAEAGEQALAMIRALVEDAEVGKVYEGRVKSIKEFGAFIEILPGKEGLCHISELEHRRVARVEDVLSEGDLTRVKVIGIDDAGKIKLSRKALLEGGPPPGEEGDGDGRPRERRERGDRDRDRRPPRRR</sequence>
<evidence type="ECO:0000256" key="9">
    <source>
        <dbReference type="SAM" id="MobiDB-lite"/>
    </source>
</evidence>
<feature type="binding site" evidence="8">
    <location>
        <position position="489"/>
    </location>
    <ligand>
        <name>Mg(2+)</name>
        <dbReference type="ChEBI" id="CHEBI:18420"/>
    </ligand>
</feature>
<evidence type="ECO:0000259" key="10">
    <source>
        <dbReference type="PROSITE" id="PS50126"/>
    </source>
</evidence>
<dbReference type="PANTHER" id="PTHR11252:SF0">
    <property type="entry name" value="POLYRIBONUCLEOTIDE NUCLEOTIDYLTRANSFERASE 1, MITOCHONDRIAL"/>
    <property type="match status" value="1"/>
</dbReference>
<dbReference type="HAMAP" id="MF_01595">
    <property type="entry name" value="PNPase"/>
    <property type="match status" value="1"/>
</dbReference>
<evidence type="ECO:0000313" key="12">
    <source>
        <dbReference type="Proteomes" id="UP000178606"/>
    </source>
</evidence>
<dbReference type="Pfam" id="PF00575">
    <property type="entry name" value="S1"/>
    <property type="match status" value="1"/>
</dbReference>
<dbReference type="GO" id="GO:0000175">
    <property type="term" value="F:3'-5'-RNA exonuclease activity"/>
    <property type="evidence" value="ECO:0007669"/>
    <property type="project" value="TreeGrafter"/>
</dbReference>
<dbReference type="SUPFAM" id="SSF55666">
    <property type="entry name" value="Ribonuclease PH domain 2-like"/>
    <property type="match status" value="2"/>
</dbReference>
<evidence type="ECO:0000256" key="1">
    <source>
        <dbReference type="ARBA" id="ARBA00007404"/>
    </source>
</evidence>
<dbReference type="EC" id="2.7.7.8" evidence="8"/>
<dbReference type="CDD" id="cd11363">
    <property type="entry name" value="RNase_PH_PNPase_1"/>
    <property type="match status" value="1"/>
</dbReference>
<evidence type="ECO:0000256" key="3">
    <source>
        <dbReference type="ARBA" id="ARBA00022679"/>
    </source>
</evidence>
<dbReference type="SUPFAM" id="SSF46915">
    <property type="entry name" value="Polynucleotide phosphorylase/guanosine pentaphosphate synthase (PNPase/GPSI), domain 3"/>
    <property type="match status" value="1"/>
</dbReference>
<organism evidence="11 12">
    <name type="scientific">Handelsmanbacteria sp. (strain RIFCSPLOWO2_12_FULL_64_10)</name>
    <dbReference type="NCBI Taxonomy" id="1817868"/>
    <lineage>
        <taxon>Bacteria</taxon>
        <taxon>Candidatus Handelsmaniibacteriota</taxon>
    </lineage>
</organism>
<comment type="subcellular location">
    <subcellularLocation>
        <location evidence="8">Cytoplasm</location>
    </subcellularLocation>
</comment>
<keyword evidence="6 8" id="KW-0460">Magnesium</keyword>
<comment type="similarity">
    <text evidence="1 8">Belongs to the polyribonucleotide nucleotidyltransferase family.</text>
</comment>
<feature type="region of interest" description="Disordered" evidence="9">
    <location>
        <begin position="685"/>
        <end position="724"/>
    </location>
</feature>
<dbReference type="GO" id="GO:0004654">
    <property type="term" value="F:polyribonucleotide nucleotidyltransferase activity"/>
    <property type="evidence" value="ECO:0007669"/>
    <property type="project" value="UniProtKB-UniRule"/>
</dbReference>
<dbReference type="NCBIfam" id="TIGR03591">
    <property type="entry name" value="polynuc_phos"/>
    <property type="match status" value="1"/>
</dbReference>
<proteinExistence type="inferred from homology"/>
<protein>
    <recommendedName>
        <fullName evidence="8">Polyribonucleotide nucleotidyltransferase</fullName>
        <ecNumber evidence="8">2.7.7.8</ecNumber>
    </recommendedName>
    <alternativeName>
        <fullName evidence="8">Polynucleotide phosphorylase</fullName>
        <shortName evidence="8">PNPase</shortName>
    </alternativeName>
</protein>
<keyword evidence="2 8" id="KW-0963">Cytoplasm</keyword>
<dbReference type="InterPro" id="IPR036456">
    <property type="entry name" value="PNPase_PH_RNA-bd_sf"/>
</dbReference>
<feature type="domain" description="S1 motif" evidence="10">
    <location>
        <begin position="618"/>
        <end position="686"/>
    </location>
</feature>
<dbReference type="GO" id="GO:0006396">
    <property type="term" value="P:RNA processing"/>
    <property type="evidence" value="ECO:0007669"/>
    <property type="project" value="InterPro"/>
</dbReference>
<dbReference type="PROSITE" id="PS50084">
    <property type="entry name" value="KH_TYPE_1"/>
    <property type="match status" value="1"/>
</dbReference>
<keyword evidence="7 8" id="KW-0694">RNA-binding</keyword>
<evidence type="ECO:0000313" key="11">
    <source>
        <dbReference type="EMBL" id="OGG49270.1"/>
    </source>
</evidence>
<dbReference type="GO" id="GO:0000287">
    <property type="term" value="F:magnesium ion binding"/>
    <property type="evidence" value="ECO:0007669"/>
    <property type="project" value="UniProtKB-UniRule"/>
</dbReference>
<comment type="catalytic activity">
    <reaction evidence="8">
        <text>RNA(n+1) + phosphate = RNA(n) + a ribonucleoside 5'-diphosphate</text>
        <dbReference type="Rhea" id="RHEA:22096"/>
        <dbReference type="Rhea" id="RHEA-COMP:14527"/>
        <dbReference type="Rhea" id="RHEA-COMP:17342"/>
        <dbReference type="ChEBI" id="CHEBI:43474"/>
        <dbReference type="ChEBI" id="CHEBI:57930"/>
        <dbReference type="ChEBI" id="CHEBI:140395"/>
        <dbReference type="EC" id="2.7.7.8"/>
    </reaction>
</comment>
<comment type="function">
    <text evidence="8">Involved in mRNA degradation. Catalyzes the phosphorolysis of single-stranded polyribonucleotides processively in the 3'- to 5'-direction.</text>
</comment>
<dbReference type="Pfam" id="PF00013">
    <property type="entry name" value="KH_1"/>
    <property type="match status" value="1"/>
</dbReference>
<dbReference type="InterPro" id="IPR036612">
    <property type="entry name" value="KH_dom_type_1_sf"/>
</dbReference>
<dbReference type="PROSITE" id="PS50126">
    <property type="entry name" value="S1"/>
    <property type="match status" value="1"/>
</dbReference>
<dbReference type="Pfam" id="PF03726">
    <property type="entry name" value="PNPase"/>
    <property type="match status" value="1"/>
</dbReference>
<dbReference type="InterPro" id="IPR020568">
    <property type="entry name" value="Ribosomal_Su5_D2-typ_SF"/>
</dbReference>
<dbReference type="CDD" id="cd11364">
    <property type="entry name" value="RNase_PH_PNPase_2"/>
    <property type="match status" value="1"/>
</dbReference>
<dbReference type="InterPro" id="IPR012162">
    <property type="entry name" value="PNPase"/>
</dbReference>
<evidence type="ECO:0000256" key="8">
    <source>
        <dbReference type="HAMAP-Rule" id="MF_01595"/>
    </source>
</evidence>